<comment type="caution">
    <text evidence="5">Lacks conserved residue(s) required for the propagation of feature annotation.</text>
</comment>
<proteinExistence type="inferred from homology"/>
<keyword evidence="5" id="KW-0813">Transport</keyword>
<gene>
    <name evidence="7" type="ORF">BBD41_15570</name>
</gene>
<dbReference type="KEGG" id="pib:BBD41_15570"/>
<dbReference type="PRINTS" id="PR00164">
    <property type="entry name" value="ABC2TRNSPORT"/>
</dbReference>
<dbReference type="PANTHER" id="PTHR43229">
    <property type="entry name" value="NODULATION PROTEIN J"/>
    <property type="match status" value="1"/>
</dbReference>
<feature type="transmembrane region" description="Helical" evidence="5">
    <location>
        <begin position="89"/>
        <end position="116"/>
    </location>
</feature>
<evidence type="ECO:0000259" key="6">
    <source>
        <dbReference type="PROSITE" id="PS51012"/>
    </source>
</evidence>
<dbReference type="InterPro" id="IPR000412">
    <property type="entry name" value="ABC_2_transport"/>
</dbReference>
<feature type="domain" description="ABC transmembrane type-2" evidence="6">
    <location>
        <begin position="5"/>
        <end position="238"/>
    </location>
</feature>
<dbReference type="Pfam" id="PF01061">
    <property type="entry name" value="ABC2_membrane"/>
    <property type="match status" value="1"/>
</dbReference>
<dbReference type="GO" id="GO:0140359">
    <property type="term" value="F:ABC-type transporter activity"/>
    <property type="evidence" value="ECO:0007669"/>
    <property type="project" value="InterPro"/>
</dbReference>
<name>A0A1B2E1K7_9BACL</name>
<comment type="similarity">
    <text evidence="5">Belongs to the ABC-2 integral membrane protein family.</text>
</comment>
<dbReference type="InterPro" id="IPR051784">
    <property type="entry name" value="Nod_factor_ABC_transporter"/>
</dbReference>
<keyword evidence="2 5" id="KW-0812">Transmembrane</keyword>
<evidence type="ECO:0000256" key="2">
    <source>
        <dbReference type="ARBA" id="ARBA00022692"/>
    </source>
</evidence>
<evidence type="ECO:0000256" key="3">
    <source>
        <dbReference type="ARBA" id="ARBA00022989"/>
    </source>
</evidence>
<keyword evidence="3 5" id="KW-1133">Transmembrane helix</keyword>
<dbReference type="InterPro" id="IPR013525">
    <property type="entry name" value="ABC2_TM"/>
</dbReference>
<dbReference type="GO" id="GO:0043190">
    <property type="term" value="C:ATP-binding cassette (ABC) transporter complex"/>
    <property type="evidence" value="ECO:0007669"/>
    <property type="project" value="InterPro"/>
</dbReference>
<dbReference type="RefSeq" id="WP_099478139.1">
    <property type="nucleotide sequence ID" value="NZ_CP016809.1"/>
</dbReference>
<feature type="transmembrane region" description="Helical" evidence="5">
    <location>
        <begin position="213"/>
        <end position="237"/>
    </location>
</feature>
<evidence type="ECO:0000256" key="4">
    <source>
        <dbReference type="ARBA" id="ARBA00023136"/>
    </source>
</evidence>
<keyword evidence="5" id="KW-1003">Cell membrane</keyword>
<accession>A0A1B2E1K7</accession>
<comment type="subcellular location">
    <subcellularLocation>
        <location evidence="5">Cell membrane</location>
        <topology evidence="5">Multi-pass membrane protein</topology>
    </subcellularLocation>
    <subcellularLocation>
        <location evidence="1">Membrane</location>
        <topology evidence="1">Multi-pass membrane protein</topology>
    </subcellularLocation>
</comment>
<dbReference type="PIRSF" id="PIRSF006648">
    <property type="entry name" value="DrrB"/>
    <property type="match status" value="1"/>
</dbReference>
<evidence type="ECO:0000256" key="1">
    <source>
        <dbReference type="ARBA" id="ARBA00004141"/>
    </source>
</evidence>
<feature type="transmembrane region" description="Helical" evidence="5">
    <location>
        <begin position="20"/>
        <end position="38"/>
    </location>
</feature>
<dbReference type="InterPro" id="IPR047817">
    <property type="entry name" value="ABC2_TM_bact-type"/>
</dbReference>
<dbReference type="PANTHER" id="PTHR43229:SF2">
    <property type="entry name" value="NODULATION PROTEIN J"/>
    <property type="match status" value="1"/>
</dbReference>
<evidence type="ECO:0000313" key="7">
    <source>
        <dbReference type="EMBL" id="ANY73884.1"/>
    </source>
</evidence>
<evidence type="ECO:0000256" key="5">
    <source>
        <dbReference type="RuleBase" id="RU361157"/>
    </source>
</evidence>
<reference evidence="7" key="1">
    <citation type="submission" date="2016-08" db="EMBL/GenBank/DDBJ databases">
        <title>Complete Genome Seqeunce of Paenibacillus sp. nov. IHBB 9852 from high altitute lake of Indian trans-Himalayas.</title>
        <authorList>
            <person name="Kiran S."/>
            <person name="Swarnkar M.K."/>
            <person name="Rana A."/>
            <person name="Tewari R."/>
            <person name="Gulati A."/>
        </authorList>
    </citation>
    <scope>NUCLEOTIDE SEQUENCE [LARGE SCALE GENOMIC DNA]</scope>
    <source>
        <strain evidence="7">IHBB 9852</strain>
    </source>
</reference>
<feature type="transmembrane region" description="Helical" evidence="5">
    <location>
        <begin position="122"/>
        <end position="147"/>
    </location>
</feature>
<dbReference type="AlphaFoldDB" id="A0A1B2E1K7"/>
<dbReference type="EMBL" id="CP016809">
    <property type="protein sequence ID" value="ANY73884.1"/>
    <property type="molecule type" value="Genomic_DNA"/>
</dbReference>
<keyword evidence="4 5" id="KW-0472">Membrane</keyword>
<sequence>MLTIMNTMLRALFRDTHTLVWNIVFPIAMLAGLGLYFNDEAYSYRLLSGVLTTNILFGATMVTAFNVMAQRNRGVYKLLRATPFRTASFVAAMTGSRTVLSLLVSACVTLMSVVLLGVELNLLSLALMLTVLLAGTVCFTALGFLAANLSKDEGNVNMISNLMSFPMLFTSEAFYSLDHAPQWVVTIGHLQPFHYLVEAMGIAVHPQGDASDLWLPLAILTGFTILCLVAAVLTFRWDADQSPFWKKRQAGQQAASM</sequence>
<protein>
    <recommendedName>
        <fullName evidence="5">Transport permease protein</fullName>
    </recommendedName>
</protein>
<organism evidence="7">
    <name type="scientific">Paenibacillus ihbetae</name>
    <dbReference type="NCBI Taxonomy" id="1870820"/>
    <lineage>
        <taxon>Bacteria</taxon>
        <taxon>Bacillati</taxon>
        <taxon>Bacillota</taxon>
        <taxon>Bacilli</taxon>
        <taxon>Bacillales</taxon>
        <taxon>Paenibacillaceae</taxon>
        <taxon>Paenibacillus</taxon>
    </lineage>
</organism>
<feature type="transmembrane region" description="Helical" evidence="5">
    <location>
        <begin position="44"/>
        <end position="68"/>
    </location>
</feature>
<dbReference type="PROSITE" id="PS51012">
    <property type="entry name" value="ABC_TM2"/>
    <property type="match status" value="1"/>
</dbReference>